<dbReference type="InterPro" id="IPR036857">
    <property type="entry name" value="Thyroglobulin_1_sf"/>
</dbReference>
<dbReference type="Gene3D" id="4.10.800.10">
    <property type="entry name" value="Thyroglobulin type-1"/>
    <property type="match status" value="1"/>
</dbReference>
<dbReference type="Pfam" id="PF00219">
    <property type="entry name" value="IGFBP"/>
    <property type="match status" value="1"/>
</dbReference>
<accession>A0A3B5B3F2</accession>
<dbReference type="PRINTS" id="PR01978">
    <property type="entry name" value="IGFBPFAMILY2"/>
</dbReference>
<keyword evidence="7" id="KW-0340">Growth factor binding</keyword>
<evidence type="ECO:0000256" key="8">
    <source>
        <dbReference type="PROSITE-ProRule" id="PRU00500"/>
    </source>
</evidence>
<comment type="subcellular location">
    <subcellularLocation>
        <location evidence="2">Secreted</location>
    </subcellularLocation>
</comment>
<proteinExistence type="predicted"/>
<dbReference type="Pfam" id="PF00086">
    <property type="entry name" value="Thyroglobulin_1"/>
    <property type="match status" value="1"/>
</dbReference>
<dbReference type="SMART" id="SM00121">
    <property type="entry name" value="IB"/>
    <property type="match status" value="1"/>
</dbReference>
<dbReference type="SUPFAM" id="SSF57184">
    <property type="entry name" value="Growth factor receptor domain"/>
    <property type="match status" value="1"/>
</dbReference>
<dbReference type="InterPro" id="IPR000867">
    <property type="entry name" value="IGFBP-like"/>
</dbReference>
<feature type="domain" description="Thyroglobulin type-1" evidence="10">
    <location>
        <begin position="184"/>
        <end position="266"/>
    </location>
</feature>
<dbReference type="CDD" id="cd00191">
    <property type="entry name" value="TY"/>
    <property type="match status" value="1"/>
</dbReference>
<keyword evidence="4" id="KW-0341">Growth regulation</keyword>
<dbReference type="GO" id="GO:0043567">
    <property type="term" value="P:regulation of insulin-like growth factor receptor signaling pathway"/>
    <property type="evidence" value="ECO:0007669"/>
    <property type="project" value="TreeGrafter"/>
</dbReference>
<evidence type="ECO:0000256" key="7">
    <source>
        <dbReference type="ARBA" id="ARBA00023183"/>
    </source>
</evidence>
<feature type="domain" description="IGFBP N-terminal" evidence="11">
    <location>
        <begin position="24"/>
        <end position="105"/>
    </location>
</feature>
<reference evidence="12" key="1">
    <citation type="submission" date="2023-09" db="UniProtKB">
        <authorList>
            <consortium name="Ensembl"/>
        </authorList>
    </citation>
    <scope>IDENTIFICATION</scope>
</reference>
<keyword evidence="6" id="KW-1015">Disulfide bond</keyword>
<keyword evidence="5 9" id="KW-0732">Signal</keyword>
<dbReference type="InterPro" id="IPR022321">
    <property type="entry name" value="IGFBP_1-6_chordata"/>
</dbReference>
<dbReference type="GeneTree" id="ENSGT00940000158542"/>
<evidence type="ECO:0000256" key="5">
    <source>
        <dbReference type="ARBA" id="ARBA00022729"/>
    </source>
</evidence>
<dbReference type="InterPro" id="IPR017891">
    <property type="entry name" value="Insulin_GF-bd_Cys-rich_CS"/>
</dbReference>
<dbReference type="PROSITE" id="PS51162">
    <property type="entry name" value="THYROGLOBULIN_1_2"/>
    <property type="match status" value="1"/>
</dbReference>
<protein>
    <submittedName>
        <fullName evidence="12">Insulin-like growth factor-binding protein 2-B</fullName>
    </submittedName>
</protein>
<evidence type="ECO:0000256" key="9">
    <source>
        <dbReference type="SAM" id="SignalP"/>
    </source>
</evidence>
<dbReference type="PROSITE" id="PS00222">
    <property type="entry name" value="IGFBP_N_1"/>
    <property type="match status" value="1"/>
</dbReference>
<organism evidence="12">
    <name type="scientific">Stegastes partitus</name>
    <name type="common">bicolor damselfish</name>
    <dbReference type="NCBI Taxonomy" id="144197"/>
    <lineage>
        <taxon>Eukaryota</taxon>
        <taxon>Metazoa</taxon>
        <taxon>Chordata</taxon>
        <taxon>Craniata</taxon>
        <taxon>Vertebrata</taxon>
        <taxon>Euteleostomi</taxon>
        <taxon>Actinopterygii</taxon>
        <taxon>Neopterygii</taxon>
        <taxon>Teleostei</taxon>
        <taxon>Neoteleostei</taxon>
        <taxon>Acanthomorphata</taxon>
        <taxon>Ovalentaria</taxon>
        <taxon>Pomacentridae</taxon>
        <taxon>Stegastes</taxon>
    </lineage>
</organism>
<dbReference type="FunFam" id="4.10.40.20:FF:000001">
    <property type="entry name" value="Insulin-like growth factor binding protein 5"/>
    <property type="match status" value="1"/>
</dbReference>
<dbReference type="InterPro" id="IPR012210">
    <property type="entry name" value="IGFBP-2"/>
</dbReference>
<dbReference type="AlphaFoldDB" id="A0A3B5B3F2"/>
<dbReference type="SMART" id="SM00211">
    <property type="entry name" value="TY"/>
    <property type="match status" value="1"/>
</dbReference>
<dbReference type="PANTHER" id="PTHR11551:SF5">
    <property type="entry name" value="INSULIN-LIKE GROWTH FACTOR-BINDING PROTEIN 2"/>
    <property type="match status" value="1"/>
</dbReference>
<evidence type="ECO:0000256" key="1">
    <source>
        <dbReference type="ARBA" id="ARBA00003811"/>
    </source>
</evidence>
<comment type="caution">
    <text evidence="8">Lacks conserved residue(s) required for the propagation of feature annotation.</text>
</comment>
<dbReference type="SUPFAM" id="SSF57610">
    <property type="entry name" value="Thyroglobulin type-1 domain"/>
    <property type="match status" value="1"/>
</dbReference>
<dbReference type="PROSITE" id="PS51323">
    <property type="entry name" value="IGFBP_N_2"/>
    <property type="match status" value="1"/>
</dbReference>
<evidence type="ECO:0000313" key="12">
    <source>
        <dbReference type="Ensembl" id="ENSSPAP00000027690.1"/>
    </source>
</evidence>
<dbReference type="FunFam" id="4.10.800.10:FF:000002">
    <property type="entry name" value="Insulin-like growth factor-binding protein 2"/>
    <property type="match status" value="1"/>
</dbReference>
<evidence type="ECO:0000259" key="10">
    <source>
        <dbReference type="PROSITE" id="PS51162"/>
    </source>
</evidence>
<feature type="chain" id="PRO_5017316596" evidence="9">
    <location>
        <begin position="23"/>
        <end position="286"/>
    </location>
</feature>
<dbReference type="PRINTS" id="PR01976">
    <property type="entry name" value="IGFBPFAMILY"/>
</dbReference>
<sequence length="286" mass="31854">MVIYFMYGLLFACFALPGILHGDLVFRCSSCTAERLAACPKVTAVCTEIVREPGCGCCPVCARMEGELCGVYTPRCSSGLRCYPNMEAEFPLQQLIQGLGRCGQKVDIDVTAVVDHQATNEVHGTENPLTRRPAIDAWLWKESARKSLSNERKTKMKTNQLEEQRTQKECGIHDTKRLSHSSFQSACQQELDKVLEEISKITSEDNRGPLENLYELKFPNCDKQGLYNLKQCNMSTHGQRGECWCVNPLTGVQIPATPRVRGDPNCNQFQEELRAMPTAAAAAASR</sequence>
<dbReference type="GO" id="GO:0048640">
    <property type="term" value="P:negative regulation of developmental growth"/>
    <property type="evidence" value="ECO:0007669"/>
    <property type="project" value="UniProtKB-ARBA"/>
</dbReference>
<keyword evidence="3" id="KW-0964">Secreted</keyword>
<dbReference type="GO" id="GO:0031994">
    <property type="term" value="F:insulin-like growth factor I binding"/>
    <property type="evidence" value="ECO:0007669"/>
    <property type="project" value="TreeGrafter"/>
</dbReference>
<dbReference type="InterPro" id="IPR009030">
    <property type="entry name" value="Growth_fac_rcpt_cys_sf"/>
</dbReference>
<dbReference type="InterPro" id="IPR000716">
    <property type="entry name" value="Thyroglobulin_1"/>
</dbReference>
<dbReference type="Gene3D" id="4.10.40.20">
    <property type="match status" value="1"/>
</dbReference>
<evidence type="ECO:0000256" key="4">
    <source>
        <dbReference type="ARBA" id="ARBA00022604"/>
    </source>
</evidence>
<name>A0A3B5B3F2_9TELE</name>
<dbReference type="GO" id="GO:0002040">
    <property type="term" value="P:sprouting angiogenesis"/>
    <property type="evidence" value="ECO:0007669"/>
    <property type="project" value="Ensembl"/>
</dbReference>
<evidence type="ECO:0000256" key="6">
    <source>
        <dbReference type="ARBA" id="ARBA00023157"/>
    </source>
</evidence>
<evidence type="ECO:0000256" key="3">
    <source>
        <dbReference type="ARBA" id="ARBA00022525"/>
    </source>
</evidence>
<comment type="function">
    <text evidence="1">IGF-binding proteins prolong the half-life of the IGFs and have been shown to either inhibit or stimulate the growth promoting effects of the IGFs on cell culture. They alter the interaction of IGFs with their cell surface receptors.</text>
</comment>
<dbReference type="PANTHER" id="PTHR11551">
    <property type="entry name" value="INSULIN-LIKE GROWTH FACTOR BINDING PROTEIN"/>
    <property type="match status" value="1"/>
</dbReference>
<dbReference type="GO" id="GO:0031995">
    <property type="term" value="F:insulin-like growth factor II binding"/>
    <property type="evidence" value="ECO:0007669"/>
    <property type="project" value="TreeGrafter"/>
</dbReference>
<evidence type="ECO:0000256" key="2">
    <source>
        <dbReference type="ARBA" id="ARBA00004613"/>
    </source>
</evidence>
<dbReference type="GO" id="GO:0005615">
    <property type="term" value="C:extracellular space"/>
    <property type="evidence" value="ECO:0007669"/>
    <property type="project" value="TreeGrafter"/>
</dbReference>
<evidence type="ECO:0000259" key="11">
    <source>
        <dbReference type="PROSITE" id="PS51323"/>
    </source>
</evidence>
<dbReference type="Ensembl" id="ENSSPAT00000028140.1">
    <property type="protein sequence ID" value="ENSSPAP00000027690.1"/>
    <property type="gene ID" value="ENSSPAG00000020748.1"/>
</dbReference>
<feature type="signal peptide" evidence="9">
    <location>
        <begin position="1"/>
        <end position="22"/>
    </location>
</feature>